<evidence type="ECO:0000313" key="3">
    <source>
        <dbReference type="EMBL" id="SFC87020.1"/>
    </source>
</evidence>
<feature type="signal peptide" evidence="1">
    <location>
        <begin position="1"/>
        <end position="20"/>
    </location>
</feature>
<evidence type="ECO:0000313" key="4">
    <source>
        <dbReference type="Proteomes" id="UP000182258"/>
    </source>
</evidence>
<sequence>MRLAPLAAGLFLAFAGSAFAQSFTEPADLLEAFYKPYFDGSFPDDESQFRSTELQALYDNDAETTPEGEMGALSFDPYVDGQDFEITDFEIGAAGIAGDYSSADVTFKNFGESRSLMFEMVREDGGWKIDDVVSNNPDNPYRLSEIFAEAAGEVE</sequence>
<feature type="chain" id="PRO_5010374585" description="DUF3828 domain-containing protein" evidence="1">
    <location>
        <begin position="21"/>
        <end position="155"/>
    </location>
</feature>
<reference evidence="3 4" key="1">
    <citation type="submission" date="2016-10" db="EMBL/GenBank/DDBJ databases">
        <authorList>
            <person name="de Groot N.N."/>
        </authorList>
    </citation>
    <scope>NUCLEOTIDE SEQUENCE [LARGE SCALE GENOMIC DNA]</scope>
    <source>
        <strain evidence="3 4">CGMCC 1.10210</strain>
    </source>
</reference>
<name>A0A1I1MZP8_9HYPH</name>
<accession>A0A1I1MZP8</accession>
<dbReference type="InterPro" id="IPR024289">
    <property type="entry name" value="DUF3828"/>
</dbReference>
<dbReference type="Proteomes" id="UP000182258">
    <property type="component" value="Unassembled WGS sequence"/>
</dbReference>
<dbReference type="RefSeq" id="WP_052953058.1">
    <property type="nucleotide sequence ID" value="NZ_FOMB01000013.1"/>
</dbReference>
<dbReference type="STRING" id="728005.SAMN04488059_11335"/>
<organism evidence="3 4">
    <name type="scientific">Devosia psychrophila</name>
    <dbReference type="NCBI Taxonomy" id="728005"/>
    <lineage>
        <taxon>Bacteria</taxon>
        <taxon>Pseudomonadati</taxon>
        <taxon>Pseudomonadota</taxon>
        <taxon>Alphaproteobacteria</taxon>
        <taxon>Hyphomicrobiales</taxon>
        <taxon>Devosiaceae</taxon>
        <taxon>Devosia</taxon>
    </lineage>
</organism>
<gene>
    <name evidence="3" type="ORF">SAMN04488059_11335</name>
</gene>
<keyword evidence="1" id="KW-0732">Signal</keyword>
<proteinExistence type="predicted"/>
<evidence type="ECO:0000259" key="2">
    <source>
        <dbReference type="Pfam" id="PF12883"/>
    </source>
</evidence>
<evidence type="ECO:0000256" key="1">
    <source>
        <dbReference type="SAM" id="SignalP"/>
    </source>
</evidence>
<dbReference type="Gene3D" id="3.10.450.50">
    <property type="match status" value="1"/>
</dbReference>
<dbReference type="OrthoDB" id="7174015at2"/>
<dbReference type="EMBL" id="FOMB01000013">
    <property type="protein sequence ID" value="SFC87020.1"/>
    <property type="molecule type" value="Genomic_DNA"/>
</dbReference>
<protein>
    <recommendedName>
        <fullName evidence="2">DUF3828 domain-containing protein</fullName>
    </recommendedName>
</protein>
<dbReference type="AlphaFoldDB" id="A0A1I1MZP8"/>
<dbReference type="Pfam" id="PF12883">
    <property type="entry name" value="DUF3828"/>
    <property type="match status" value="1"/>
</dbReference>
<feature type="domain" description="DUF3828" evidence="2">
    <location>
        <begin position="47"/>
        <end position="135"/>
    </location>
</feature>